<reference evidence="2 3" key="1">
    <citation type="submission" date="2015-06" db="EMBL/GenBank/DDBJ databases">
        <title>Expansion of signal transduction pathways in fungi by whole-genome duplication.</title>
        <authorList>
            <consortium name="DOE Joint Genome Institute"/>
            <person name="Corrochano L.M."/>
            <person name="Kuo A."/>
            <person name="Marcet-Houben M."/>
            <person name="Polaino S."/>
            <person name="Salamov A."/>
            <person name="Villalobos J.M."/>
            <person name="Alvarez M.I."/>
            <person name="Avalos J."/>
            <person name="Benito E.P."/>
            <person name="Benoit I."/>
            <person name="Burger G."/>
            <person name="Camino L.P."/>
            <person name="Canovas D."/>
            <person name="Cerda-Olmedo E."/>
            <person name="Cheng J.-F."/>
            <person name="Dominguez A."/>
            <person name="Elias M."/>
            <person name="Eslava A.P."/>
            <person name="Glaser F."/>
            <person name="Grimwood J."/>
            <person name="Gutierrez G."/>
            <person name="Heitman J."/>
            <person name="Henrissat B."/>
            <person name="Iturriaga E.A."/>
            <person name="Lang B.F."/>
            <person name="Lavin J.L."/>
            <person name="Lee S."/>
            <person name="Li W."/>
            <person name="Lindquist E."/>
            <person name="Lopez-Garcia S."/>
            <person name="Luque E.M."/>
            <person name="Marcos A.T."/>
            <person name="Martin J."/>
            <person name="Mccluskey K."/>
            <person name="Medina H.R."/>
            <person name="Miralles-Duran A."/>
            <person name="Miyazaki A."/>
            <person name="Munoz-Torres E."/>
            <person name="Oguiza J.A."/>
            <person name="Ohm R."/>
            <person name="Olmedo M."/>
            <person name="Orejas M."/>
            <person name="Ortiz-Castellanos L."/>
            <person name="Pisabarro A.G."/>
            <person name="Rodriguez-Romero J."/>
            <person name="Ruiz-Herrera J."/>
            <person name="Ruiz-Vazquez R."/>
            <person name="Sanz C."/>
            <person name="Schackwitz W."/>
            <person name="Schmutz J."/>
            <person name="Shahriari M."/>
            <person name="Shelest E."/>
            <person name="Silva-Franco F."/>
            <person name="Soanes D."/>
            <person name="Syed K."/>
            <person name="Tagua V.G."/>
            <person name="Talbot N.J."/>
            <person name="Thon M."/>
            <person name="De Vries R.P."/>
            <person name="Wiebenga A."/>
            <person name="Yadav J.S."/>
            <person name="Braun E.L."/>
            <person name="Baker S."/>
            <person name="Garre V."/>
            <person name="Horwitz B."/>
            <person name="Torres-Martinez S."/>
            <person name="Idnurm A."/>
            <person name="Herrera-Estrella A."/>
            <person name="Gabaldon T."/>
            <person name="Grigoriev I.V."/>
        </authorList>
    </citation>
    <scope>NUCLEOTIDE SEQUENCE [LARGE SCALE GENOMIC DNA]</scope>
    <source>
        <strain evidence="2 3">CBS 277.49</strain>
    </source>
</reference>
<dbReference type="VEuPathDB" id="FungiDB:MUCCIDRAFT_106238"/>
<feature type="region of interest" description="Disordered" evidence="1">
    <location>
        <begin position="113"/>
        <end position="146"/>
    </location>
</feature>
<evidence type="ECO:0000256" key="1">
    <source>
        <dbReference type="SAM" id="MobiDB-lite"/>
    </source>
</evidence>
<evidence type="ECO:0000313" key="3">
    <source>
        <dbReference type="Proteomes" id="UP000077051"/>
    </source>
</evidence>
<dbReference type="EMBL" id="AMYB01000002">
    <property type="protein sequence ID" value="OAD05679.1"/>
    <property type="molecule type" value="Genomic_DNA"/>
</dbReference>
<dbReference type="Proteomes" id="UP000077051">
    <property type="component" value="Unassembled WGS sequence"/>
</dbReference>
<feature type="compositionally biased region" description="Acidic residues" evidence="1">
    <location>
        <begin position="114"/>
        <end position="146"/>
    </location>
</feature>
<name>A0A168N230_MUCCL</name>
<gene>
    <name evidence="2" type="ORF">MUCCIDRAFT_106238</name>
</gene>
<evidence type="ECO:0000313" key="2">
    <source>
        <dbReference type="EMBL" id="OAD05679.1"/>
    </source>
</evidence>
<proteinExistence type="predicted"/>
<accession>A0A168N230</accession>
<protein>
    <submittedName>
        <fullName evidence="2">Uncharacterized protein</fullName>
    </submittedName>
</protein>
<comment type="caution">
    <text evidence="2">The sequence shown here is derived from an EMBL/GenBank/DDBJ whole genome shotgun (WGS) entry which is preliminary data.</text>
</comment>
<dbReference type="AlphaFoldDB" id="A0A168N230"/>
<keyword evidence="3" id="KW-1185">Reference proteome</keyword>
<sequence>MMMMAAAPSSGSDEDDDQHEKYRAFGDIVLNDTIADVTRTFVQDIQDIILGMRLSRAQFKFSQTAFPVLRRYFIALIDMRPPAFHERFKKYNEIFMATITLYQLLLDNNGRVFEDEEESAQDDDEATDDDDDLIEDSELDEFDYSD</sequence>
<organism evidence="2 3">
    <name type="scientific">Mucor lusitanicus CBS 277.49</name>
    <dbReference type="NCBI Taxonomy" id="747725"/>
    <lineage>
        <taxon>Eukaryota</taxon>
        <taxon>Fungi</taxon>
        <taxon>Fungi incertae sedis</taxon>
        <taxon>Mucoromycota</taxon>
        <taxon>Mucoromycotina</taxon>
        <taxon>Mucoromycetes</taxon>
        <taxon>Mucorales</taxon>
        <taxon>Mucorineae</taxon>
        <taxon>Mucoraceae</taxon>
        <taxon>Mucor</taxon>
    </lineage>
</organism>